<dbReference type="eggNOG" id="COG0241">
    <property type="taxonomic scope" value="Bacteria"/>
</dbReference>
<evidence type="ECO:0000256" key="1">
    <source>
        <dbReference type="ARBA" id="ARBA00022490"/>
    </source>
</evidence>
<dbReference type="AlphaFoldDB" id="Q319Q0"/>
<dbReference type="SUPFAM" id="SSF56784">
    <property type="entry name" value="HAD-like"/>
    <property type="match status" value="1"/>
</dbReference>
<evidence type="ECO:0000313" key="5">
    <source>
        <dbReference type="EMBL" id="ABB50395.1"/>
    </source>
</evidence>
<dbReference type="InterPro" id="IPR005835">
    <property type="entry name" value="NTP_transferase_dom"/>
</dbReference>
<dbReference type="Pfam" id="PF13242">
    <property type="entry name" value="Hydrolase_like"/>
    <property type="match status" value="1"/>
</dbReference>
<dbReference type="NCBIfam" id="TIGR01662">
    <property type="entry name" value="HAD-SF-IIIA"/>
    <property type="match status" value="1"/>
</dbReference>
<gene>
    <name evidence="5" type="ordered locus">PMT9312_1335</name>
</gene>
<dbReference type="SUPFAM" id="SSF53448">
    <property type="entry name" value="Nucleotide-diphospho-sugar transferases"/>
    <property type="match status" value="1"/>
</dbReference>
<keyword evidence="2" id="KW-0479">Metal-binding</keyword>
<dbReference type="InterPro" id="IPR023214">
    <property type="entry name" value="HAD_sf"/>
</dbReference>
<dbReference type="InterPro" id="IPR050486">
    <property type="entry name" value="Mannose-1P_guanyltransferase"/>
</dbReference>
<dbReference type="GO" id="GO:0046872">
    <property type="term" value="F:metal ion binding"/>
    <property type="evidence" value="ECO:0007669"/>
    <property type="project" value="UniProtKB-KW"/>
</dbReference>
<dbReference type="InterPro" id="IPR029044">
    <property type="entry name" value="Nucleotide-diphossugar_trans"/>
</dbReference>
<dbReference type="NCBIfam" id="TIGR01656">
    <property type="entry name" value="Histidinol-ppas"/>
    <property type="match status" value="1"/>
</dbReference>
<dbReference type="HOGENOM" id="CLU_028110_0_0_3"/>
<evidence type="ECO:0000256" key="2">
    <source>
        <dbReference type="ARBA" id="ARBA00022723"/>
    </source>
</evidence>
<dbReference type="Pfam" id="PF00483">
    <property type="entry name" value="NTP_transferase"/>
    <property type="match status" value="1"/>
</dbReference>
<dbReference type="Gene3D" id="3.90.550.10">
    <property type="entry name" value="Spore Coat Polysaccharide Biosynthesis Protein SpsA, Chain A"/>
    <property type="match status" value="1"/>
</dbReference>
<dbReference type="InterPro" id="IPR006549">
    <property type="entry name" value="HAD-SF_hydro_IIIA"/>
</dbReference>
<evidence type="ECO:0000256" key="3">
    <source>
        <dbReference type="ARBA" id="ARBA00022801"/>
    </source>
</evidence>
<proteinExistence type="predicted"/>
<sequence>MWFKIMDITAVTSIGGKGTRIESISYGKPKGLLEINGKTVIYKIAEQIALCGIKKLFLLRGYKSELFDNEIIKIENQLDLEITSYIEKEPLGECGALWEIRNQINSKDVLFVLGDIVFDVDLQRFIDFHERLDSQFSLITHITSHPEDSDLIRATNGTQISDFKFKNQEKNNSFRGFLGNAGISLFNTEILDLIKSDSNIKNKTVFRNLAYEFFKLFKRIYSYNTSEYIKDIGTPERLKKVIEDDKNNQIKEKNYKFKQKCLFLDRDNTLIKCTKGNYILDPNDIQIKKDKISKIINLRKNFDLCIVITNQPQISMGLLNLETLYDINSLLIVRLLDLGLKIDEISYCPHHPHKGFQGEISILKEDCFCRKPNPGMIFQQTFLRNIDLKSSVLVGDSKSDMLAAMNSGMKFIDIEDL</sequence>
<feature type="domain" description="Nucleotidyl transferase" evidence="4">
    <location>
        <begin position="15"/>
        <end position="246"/>
    </location>
</feature>
<reference evidence="6" key="1">
    <citation type="submission" date="2005-07" db="EMBL/GenBank/DDBJ databases">
        <title>Complete sequence of Prochlorococcus marinus str. MIT 9312.</title>
        <authorList>
            <consortium name="US DOE Joint Genome Institute"/>
            <person name="Copeland A."/>
            <person name="Lucas S."/>
            <person name="Lapidus A."/>
            <person name="Barry K."/>
            <person name="Detter J.C."/>
            <person name="Glavina T."/>
            <person name="Hammon N."/>
            <person name="Israni S."/>
            <person name="Pitluck S."/>
            <person name="Thiel J."/>
            <person name="Schmutz J."/>
            <person name="Larimer F."/>
            <person name="Land M."/>
            <person name="Kyrpides N."/>
            <person name="Lykidis A."/>
            <person name="Richardson P."/>
        </authorList>
    </citation>
    <scope>NUCLEOTIDE SEQUENCE [LARGE SCALE GENOMIC DNA]</scope>
    <source>
        <strain evidence="6">MIT 9312</strain>
    </source>
</reference>
<dbReference type="EMBL" id="CP000111">
    <property type="protein sequence ID" value="ABB50395.1"/>
    <property type="molecule type" value="Genomic_DNA"/>
</dbReference>
<name>Q319Q0_PROM9</name>
<dbReference type="STRING" id="74546.PMT9312_1335"/>
<keyword evidence="3" id="KW-0378">Hydrolase</keyword>
<dbReference type="InterPro" id="IPR036412">
    <property type="entry name" value="HAD-like_sf"/>
</dbReference>
<organism evidence="5 6">
    <name type="scientific">Prochlorococcus marinus (strain MIT 9312)</name>
    <dbReference type="NCBI Taxonomy" id="74546"/>
    <lineage>
        <taxon>Bacteria</taxon>
        <taxon>Bacillati</taxon>
        <taxon>Cyanobacteriota</taxon>
        <taxon>Cyanophyceae</taxon>
        <taxon>Synechococcales</taxon>
        <taxon>Prochlorococcaceae</taxon>
        <taxon>Prochlorococcus</taxon>
    </lineage>
</organism>
<dbReference type="GO" id="GO:0016791">
    <property type="term" value="F:phosphatase activity"/>
    <property type="evidence" value="ECO:0007669"/>
    <property type="project" value="InterPro"/>
</dbReference>
<dbReference type="eggNOG" id="COG1208">
    <property type="taxonomic scope" value="Bacteria"/>
</dbReference>
<accession>Q319Q0</accession>
<keyword evidence="1" id="KW-0963">Cytoplasm</keyword>
<evidence type="ECO:0000313" key="6">
    <source>
        <dbReference type="Proteomes" id="UP000002715"/>
    </source>
</evidence>
<dbReference type="Gene3D" id="3.40.50.1000">
    <property type="entry name" value="HAD superfamily/HAD-like"/>
    <property type="match status" value="1"/>
</dbReference>
<dbReference type="InterPro" id="IPR006543">
    <property type="entry name" value="Histidinol-phos"/>
</dbReference>
<protein>
    <submittedName>
        <fullName evidence="5">Histidinol-phosphate phosphatase</fullName>
    </submittedName>
</protein>
<dbReference type="OrthoDB" id="9801899at2"/>
<dbReference type="PANTHER" id="PTHR22572">
    <property type="entry name" value="SUGAR-1-PHOSPHATE GUANYL TRANSFERASE"/>
    <property type="match status" value="1"/>
</dbReference>
<dbReference type="Proteomes" id="UP000002715">
    <property type="component" value="Chromosome"/>
</dbReference>
<dbReference type="KEGG" id="pmi:PMT9312_1335"/>
<evidence type="ECO:0000259" key="4">
    <source>
        <dbReference type="Pfam" id="PF00483"/>
    </source>
</evidence>